<evidence type="ECO:0000256" key="1">
    <source>
        <dbReference type="ARBA" id="ARBA00009437"/>
    </source>
</evidence>
<evidence type="ECO:0000256" key="2">
    <source>
        <dbReference type="ARBA" id="ARBA00023015"/>
    </source>
</evidence>
<dbReference type="PROSITE" id="PS50931">
    <property type="entry name" value="HTH_LYSR"/>
    <property type="match status" value="1"/>
</dbReference>
<gene>
    <name evidence="6" type="ORF">SAMN02745673_02459</name>
</gene>
<dbReference type="Pfam" id="PF03466">
    <property type="entry name" value="LysR_substrate"/>
    <property type="match status" value="1"/>
</dbReference>
<sequence>MRGLEIRELECFLVLSEELHFGRTGERLYISQSRVSQLLRALERRVGTRLVARTSRHVRLTAAGEEFLASLRPAYDALVSAVEQARAAAHGTARRIRIGFQGAIYEEITRAITAFQARHPECRVDIAEIPLSDPFGALRRETVDAAVVLLPVEEPDLHLGPVFSEQQQRLAVSVRHPFAQRARLDAEDLARVCLIPLTGPAPEYWKRVHSPQVTPKGRPIPQEGGVQTLQEGLTLIAAGRGAMLLCGSTAEYNRRRDIAFVPVGGLPMSALGLIWPRSGESAHLKAFAAEISDSIS</sequence>
<dbReference type="AlphaFoldDB" id="A0A1T4R2X3"/>
<keyword evidence="3" id="KW-0238">DNA-binding</keyword>
<evidence type="ECO:0000313" key="7">
    <source>
        <dbReference type="Proteomes" id="UP000190637"/>
    </source>
</evidence>
<dbReference type="CDD" id="cd08414">
    <property type="entry name" value="PBP2_LTTR_aromatics_like"/>
    <property type="match status" value="1"/>
</dbReference>
<evidence type="ECO:0000256" key="4">
    <source>
        <dbReference type="ARBA" id="ARBA00023163"/>
    </source>
</evidence>
<dbReference type="InterPro" id="IPR036390">
    <property type="entry name" value="WH_DNA-bd_sf"/>
</dbReference>
<dbReference type="Pfam" id="PF00126">
    <property type="entry name" value="HTH_1"/>
    <property type="match status" value="1"/>
</dbReference>
<dbReference type="PANTHER" id="PTHR30346">
    <property type="entry name" value="TRANSCRIPTIONAL DUAL REGULATOR HCAR-RELATED"/>
    <property type="match status" value="1"/>
</dbReference>
<dbReference type="Gene3D" id="3.40.190.10">
    <property type="entry name" value="Periplasmic binding protein-like II"/>
    <property type="match status" value="2"/>
</dbReference>
<dbReference type="GO" id="GO:0032993">
    <property type="term" value="C:protein-DNA complex"/>
    <property type="evidence" value="ECO:0007669"/>
    <property type="project" value="TreeGrafter"/>
</dbReference>
<dbReference type="RefSeq" id="WP_235000951.1">
    <property type="nucleotide sequence ID" value="NZ_FUWS01000006.1"/>
</dbReference>
<dbReference type="InterPro" id="IPR000847">
    <property type="entry name" value="LysR_HTH_N"/>
</dbReference>
<dbReference type="InterPro" id="IPR005119">
    <property type="entry name" value="LysR_subst-bd"/>
</dbReference>
<protein>
    <submittedName>
        <fullName evidence="6">Transcriptional regulator, LysR family</fullName>
    </submittedName>
</protein>
<dbReference type="Gene3D" id="1.10.10.10">
    <property type="entry name" value="Winged helix-like DNA-binding domain superfamily/Winged helix DNA-binding domain"/>
    <property type="match status" value="1"/>
</dbReference>
<reference evidence="6 7" key="1">
    <citation type="submission" date="2017-02" db="EMBL/GenBank/DDBJ databases">
        <authorList>
            <person name="Peterson S.W."/>
        </authorList>
    </citation>
    <scope>NUCLEOTIDE SEQUENCE [LARGE SCALE GENOMIC DNA]</scope>
    <source>
        <strain evidence="6 7">DSM 45154</strain>
    </source>
</reference>
<dbReference type="GO" id="GO:0003677">
    <property type="term" value="F:DNA binding"/>
    <property type="evidence" value="ECO:0007669"/>
    <property type="project" value="UniProtKB-KW"/>
</dbReference>
<feature type="domain" description="HTH lysR-type" evidence="5">
    <location>
        <begin position="4"/>
        <end position="61"/>
    </location>
</feature>
<dbReference type="GO" id="GO:0003700">
    <property type="term" value="F:DNA-binding transcription factor activity"/>
    <property type="evidence" value="ECO:0007669"/>
    <property type="project" value="InterPro"/>
</dbReference>
<dbReference type="EMBL" id="FUWS01000006">
    <property type="protein sequence ID" value="SKA10313.1"/>
    <property type="molecule type" value="Genomic_DNA"/>
</dbReference>
<evidence type="ECO:0000313" key="6">
    <source>
        <dbReference type="EMBL" id="SKA10313.1"/>
    </source>
</evidence>
<proteinExistence type="inferred from homology"/>
<evidence type="ECO:0000256" key="3">
    <source>
        <dbReference type="ARBA" id="ARBA00023125"/>
    </source>
</evidence>
<keyword evidence="4" id="KW-0804">Transcription</keyword>
<dbReference type="SUPFAM" id="SSF46785">
    <property type="entry name" value="Winged helix' DNA-binding domain"/>
    <property type="match status" value="1"/>
</dbReference>
<name>A0A1T4R2X3_9ACTN</name>
<evidence type="ECO:0000259" key="5">
    <source>
        <dbReference type="PROSITE" id="PS50931"/>
    </source>
</evidence>
<comment type="similarity">
    <text evidence="1">Belongs to the LysR transcriptional regulatory family.</text>
</comment>
<dbReference type="PANTHER" id="PTHR30346:SF0">
    <property type="entry name" value="HCA OPERON TRANSCRIPTIONAL ACTIVATOR HCAR"/>
    <property type="match status" value="1"/>
</dbReference>
<accession>A0A1T4R2X3</accession>
<dbReference type="SUPFAM" id="SSF53850">
    <property type="entry name" value="Periplasmic binding protein-like II"/>
    <property type="match status" value="1"/>
</dbReference>
<organism evidence="6 7">
    <name type="scientific">Marinactinospora thermotolerans DSM 45154</name>
    <dbReference type="NCBI Taxonomy" id="1122192"/>
    <lineage>
        <taxon>Bacteria</taxon>
        <taxon>Bacillati</taxon>
        <taxon>Actinomycetota</taxon>
        <taxon>Actinomycetes</taxon>
        <taxon>Streptosporangiales</taxon>
        <taxon>Nocardiopsidaceae</taxon>
        <taxon>Marinactinospora</taxon>
    </lineage>
</organism>
<dbReference type="Proteomes" id="UP000190637">
    <property type="component" value="Unassembled WGS sequence"/>
</dbReference>
<dbReference type="STRING" id="1122192.SAMN02745673_02459"/>
<keyword evidence="7" id="KW-1185">Reference proteome</keyword>
<keyword evidence="2" id="KW-0805">Transcription regulation</keyword>
<dbReference type="InterPro" id="IPR036388">
    <property type="entry name" value="WH-like_DNA-bd_sf"/>
</dbReference>